<proteinExistence type="predicted"/>
<dbReference type="InParanoid" id="E4UUE2"/>
<dbReference type="HOGENOM" id="CLU_705910_0_0_1"/>
<dbReference type="Proteomes" id="UP000002669">
    <property type="component" value="Unassembled WGS sequence"/>
</dbReference>
<dbReference type="VEuPathDB" id="FungiDB:MGYG_03912"/>
<accession>E4UUE2</accession>
<organism evidence="2">
    <name type="scientific">Arthroderma gypseum (strain ATCC MYA-4604 / CBS 118893)</name>
    <name type="common">Microsporum gypseum</name>
    <dbReference type="NCBI Taxonomy" id="535722"/>
    <lineage>
        <taxon>Eukaryota</taxon>
        <taxon>Fungi</taxon>
        <taxon>Dikarya</taxon>
        <taxon>Ascomycota</taxon>
        <taxon>Pezizomycotina</taxon>
        <taxon>Eurotiomycetes</taxon>
        <taxon>Eurotiomycetidae</taxon>
        <taxon>Onygenales</taxon>
        <taxon>Arthrodermataceae</taxon>
        <taxon>Nannizzia</taxon>
    </lineage>
</organism>
<dbReference type="OMA" id="IEWQIIN"/>
<dbReference type="AlphaFoldDB" id="E4UUE2"/>
<dbReference type="EMBL" id="DS989824">
    <property type="protein sequence ID" value="EFR00909.1"/>
    <property type="molecule type" value="Genomic_DNA"/>
</dbReference>
<name>E4UUE2_ARTGP</name>
<evidence type="ECO:0000313" key="2">
    <source>
        <dbReference type="Proteomes" id="UP000002669"/>
    </source>
</evidence>
<dbReference type="RefSeq" id="XP_003173739.1">
    <property type="nucleotide sequence ID" value="XM_003173691.1"/>
</dbReference>
<dbReference type="OrthoDB" id="4194525at2759"/>
<keyword evidence="2" id="KW-1185">Reference proteome</keyword>
<sequence>MSSLSDFDSAYMMASLGFRRCILRRPVNQKTVLWAIRASESILKHDISPSMRQAISEVASHAQKWMETGDASPAEHSTISNFITQVDTYFTICHPEIHMIEKVSRIARKAAQLTDKNPSLSHLYSMLFEYMDVMVPISRILKCTECFGPDAYSASLPIKDDSMFWIRVKQGLLFNESTRQWLPLNYIPLGNHQISDEPTIKDCRRIRAWLLRACYIVGWDIKDIEWQIINYSTFLETPCGPRMLFRTGRWSHLAMHTVRTRKHLSLLNYTSGSFQGFVEIGPYASRIIDLVEKKWFSSLSDTGECEFSDAVLSMDTAWQKEDKSTTAMCKNFRQMQLFDHSQLIITEPLMRSCPFGYGTKNESLRKLIKDDESDEDEAMLN</sequence>
<evidence type="ECO:0000313" key="1">
    <source>
        <dbReference type="EMBL" id="EFR00909.1"/>
    </source>
</evidence>
<protein>
    <submittedName>
        <fullName evidence="1">Uncharacterized protein</fullName>
    </submittedName>
</protein>
<gene>
    <name evidence="1" type="ORF">MGYG_03912</name>
</gene>
<dbReference type="eggNOG" id="ENOG502RAKZ">
    <property type="taxonomic scope" value="Eukaryota"/>
</dbReference>
<dbReference type="GeneID" id="10029022"/>
<reference evidence="2" key="1">
    <citation type="journal article" date="2012" name="MBio">
        <title>Comparative genome analysis of Trichophyton rubrum and related dermatophytes reveals candidate genes involved in infection.</title>
        <authorList>
            <person name="Martinez D.A."/>
            <person name="Oliver B.G."/>
            <person name="Graeser Y."/>
            <person name="Goldberg J.M."/>
            <person name="Li W."/>
            <person name="Martinez-Rossi N.M."/>
            <person name="Monod M."/>
            <person name="Shelest E."/>
            <person name="Barton R.C."/>
            <person name="Birch E."/>
            <person name="Brakhage A.A."/>
            <person name="Chen Z."/>
            <person name="Gurr S.J."/>
            <person name="Heiman D."/>
            <person name="Heitman J."/>
            <person name="Kosti I."/>
            <person name="Rossi A."/>
            <person name="Saif S."/>
            <person name="Samalova M."/>
            <person name="Saunders C.W."/>
            <person name="Shea T."/>
            <person name="Summerbell R.C."/>
            <person name="Xu J."/>
            <person name="Young S."/>
            <person name="Zeng Q."/>
            <person name="Birren B.W."/>
            <person name="Cuomo C.A."/>
            <person name="White T.C."/>
        </authorList>
    </citation>
    <scope>NUCLEOTIDE SEQUENCE [LARGE SCALE GENOMIC DNA]</scope>
    <source>
        <strain evidence="2">ATCC MYA-4604 / CBS 118893</strain>
    </source>
</reference>